<gene>
    <name evidence="1" type="ORF">EIP91_001762</name>
</gene>
<keyword evidence="2" id="KW-1185">Reference proteome</keyword>
<evidence type="ECO:0000313" key="2">
    <source>
        <dbReference type="Proteomes" id="UP000292702"/>
    </source>
</evidence>
<sequence length="428" mass="47816">MSQDLQPDLIKCRRSGRDLAVELLEIILDFIPTQDVNTLSSLALTCHLFCQLARPRMFHHVTVANAHESRNFNAFRHLIDTSSGVGEYIRTLQLKWFAPSRPLSTSRATRSLEISVLARMLQRLPALRRLTISDINLVSSIHDTILSDFSPIALDYLELGCLGTIPGKASDMFDVLSLFGTVGHLVVKELPDIACSCAVRADSAPSGTVRRRSRSSAEYFQRMFEFHHPKLSLAVGSLDMQGMRYWPLPFLFMLKTLQVTPSVQSLTCLSISFRGMREVVACGELLRLCGPNLLHCNIELMYDTIDADSPLQSDALCLSHCTALTSLSITTEQRFNLRVDFDLYPMFLGTLSHAHIFRLEHITIPLRSWDGHGPGLDARSQWEKLRGILDRCKSLESFSLAGLSVKDSAVRGVVEAELKDCVARGILD</sequence>
<name>A0A4R0RDB1_9APHY</name>
<dbReference type="Proteomes" id="UP000292702">
    <property type="component" value="Unassembled WGS sequence"/>
</dbReference>
<dbReference type="EMBL" id="RWJN01000149">
    <property type="protein sequence ID" value="TCD66110.1"/>
    <property type="molecule type" value="Genomic_DNA"/>
</dbReference>
<protein>
    <recommendedName>
        <fullName evidence="3">F-box domain-containing protein</fullName>
    </recommendedName>
</protein>
<accession>A0A4R0RDB1</accession>
<evidence type="ECO:0000313" key="1">
    <source>
        <dbReference type="EMBL" id="TCD66110.1"/>
    </source>
</evidence>
<evidence type="ECO:0008006" key="3">
    <source>
        <dbReference type="Google" id="ProtNLM"/>
    </source>
</evidence>
<dbReference type="AlphaFoldDB" id="A0A4R0RDB1"/>
<proteinExistence type="predicted"/>
<dbReference type="InterPro" id="IPR032675">
    <property type="entry name" value="LRR_dom_sf"/>
</dbReference>
<reference evidence="1 2" key="1">
    <citation type="submission" date="2018-11" db="EMBL/GenBank/DDBJ databases">
        <title>Genome assembly of Steccherinum ochraceum LE-BIN_3174, the white-rot fungus of the Steccherinaceae family (The Residual Polyporoid clade, Polyporales, Basidiomycota).</title>
        <authorList>
            <person name="Fedorova T.V."/>
            <person name="Glazunova O.A."/>
            <person name="Landesman E.O."/>
            <person name="Moiseenko K.V."/>
            <person name="Psurtseva N.V."/>
            <person name="Savinova O.S."/>
            <person name="Shakhova N.V."/>
            <person name="Tyazhelova T.V."/>
            <person name="Vasina D.V."/>
        </authorList>
    </citation>
    <scope>NUCLEOTIDE SEQUENCE [LARGE SCALE GENOMIC DNA]</scope>
    <source>
        <strain evidence="1 2">LE-BIN_3174</strain>
    </source>
</reference>
<dbReference type="OrthoDB" id="2933238at2759"/>
<organism evidence="1 2">
    <name type="scientific">Steccherinum ochraceum</name>
    <dbReference type="NCBI Taxonomy" id="92696"/>
    <lineage>
        <taxon>Eukaryota</taxon>
        <taxon>Fungi</taxon>
        <taxon>Dikarya</taxon>
        <taxon>Basidiomycota</taxon>
        <taxon>Agaricomycotina</taxon>
        <taxon>Agaricomycetes</taxon>
        <taxon>Polyporales</taxon>
        <taxon>Steccherinaceae</taxon>
        <taxon>Steccherinum</taxon>
    </lineage>
</organism>
<dbReference type="Gene3D" id="3.80.10.10">
    <property type="entry name" value="Ribonuclease Inhibitor"/>
    <property type="match status" value="1"/>
</dbReference>
<comment type="caution">
    <text evidence="1">The sequence shown here is derived from an EMBL/GenBank/DDBJ whole genome shotgun (WGS) entry which is preliminary data.</text>
</comment>